<comment type="similarity">
    <text evidence="1">Belongs to the peptidase M14 family.</text>
</comment>
<comment type="caution">
    <text evidence="1">Lacks conserved residue(s) required for the propagation of feature annotation.</text>
</comment>
<dbReference type="OrthoDB" id="1119199at2"/>
<dbReference type="GO" id="GO:0006508">
    <property type="term" value="P:proteolysis"/>
    <property type="evidence" value="ECO:0007669"/>
    <property type="project" value="InterPro"/>
</dbReference>
<dbReference type="EMBL" id="FOVN01000002">
    <property type="protein sequence ID" value="SFN68080.1"/>
    <property type="molecule type" value="Genomic_DNA"/>
</dbReference>
<protein>
    <submittedName>
        <fullName evidence="3">Zinc carboxypeptidase</fullName>
    </submittedName>
</protein>
<dbReference type="Proteomes" id="UP000198705">
    <property type="component" value="Unassembled WGS sequence"/>
</dbReference>
<dbReference type="InterPro" id="IPR000834">
    <property type="entry name" value="Peptidase_M14"/>
</dbReference>
<dbReference type="GO" id="GO:0008270">
    <property type="term" value="F:zinc ion binding"/>
    <property type="evidence" value="ECO:0007669"/>
    <property type="project" value="InterPro"/>
</dbReference>
<keyword evidence="4" id="KW-1185">Reference proteome</keyword>
<evidence type="ECO:0000313" key="4">
    <source>
        <dbReference type="Proteomes" id="UP000198705"/>
    </source>
</evidence>
<gene>
    <name evidence="3" type="ORF">SAMN04487989_102400</name>
</gene>
<dbReference type="AlphaFoldDB" id="A0A1I5B0C9"/>
<reference evidence="4" key="1">
    <citation type="submission" date="2016-10" db="EMBL/GenBank/DDBJ databases">
        <authorList>
            <person name="Varghese N."/>
            <person name="Submissions S."/>
        </authorList>
    </citation>
    <scope>NUCLEOTIDE SEQUENCE [LARGE SCALE GENOMIC DNA]</scope>
    <source>
        <strain evidence="4">DSM 23925</strain>
    </source>
</reference>
<dbReference type="STRING" id="649333.SAMN04487989_102400"/>
<feature type="domain" description="Peptidase M14" evidence="2">
    <location>
        <begin position="9"/>
        <end position="379"/>
    </location>
</feature>
<dbReference type="Gene3D" id="3.40.630.10">
    <property type="entry name" value="Zn peptidases"/>
    <property type="match status" value="1"/>
</dbReference>
<keyword evidence="3" id="KW-0121">Carboxypeptidase</keyword>
<name>A0A1I5B0C9_9FLAO</name>
<dbReference type="GO" id="GO:0004181">
    <property type="term" value="F:metallocarboxypeptidase activity"/>
    <property type="evidence" value="ECO:0007669"/>
    <property type="project" value="InterPro"/>
</dbReference>
<evidence type="ECO:0000259" key="2">
    <source>
        <dbReference type="PROSITE" id="PS52035"/>
    </source>
</evidence>
<dbReference type="SUPFAM" id="SSF53187">
    <property type="entry name" value="Zn-dependent exopeptidases"/>
    <property type="match status" value="1"/>
</dbReference>
<keyword evidence="3" id="KW-0645">Protease</keyword>
<evidence type="ECO:0000313" key="3">
    <source>
        <dbReference type="EMBL" id="SFN68080.1"/>
    </source>
</evidence>
<dbReference type="Pfam" id="PF00246">
    <property type="entry name" value="Peptidase_M14"/>
    <property type="match status" value="1"/>
</dbReference>
<sequence>MYKSSIETALNPYKETKLYGRYITNVMIEPLLKNLPDQAQVLVEGLSVKKQPIYSITLGTGKKRILLWSQMHGNESTTTKALFDVLNTFKDQPEILESCTLLIIPILNPDGAEAYIRFNANNIDLNRDAQALSQPESVILRTCFTRFKPDFCFNLHGQRTIYNVGNTSNSATVSFLSPAEDPNRCITKTRKIAMEVIAEINNNLQRFIPNQVALYDDGFNHNCVGDAFQSLGVPTLLFEAGHYPNDYSREVTRALIYQSLMVALHTISEKALTGSGFEAYLKIPQNNTCFFDIIIRNAIQDDQLVDIGIQYQEKLVANKLHFVPKIEKIEKLQGFYGHKELNASFGKVLSNNHENIQIGSENDFVWINNEKYSLLLAES</sequence>
<dbReference type="RefSeq" id="WP_092207315.1">
    <property type="nucleotide sequence ID" value="NZ_FOVN01000002.1"/>
</dbReference>
<evidence type="ECO:0000256" key="1">
    <source>
        <dbReference type="PROSITE-ProRule" id="PRU01379"/>
    </source>
</evidence>
<accession>A0A1I5B0C9</accession>
<keyword evidence="3" id="KW-0378">Hydrolase</keyword>
<organism evidence="3 4">
    <name type="scientific">Bizionia echini</name>
    <dbReference type="NCBI Taxonomy" id="649333"/>
    <lineage>
        <taxon>Bacteria</taxon>
        <taxon>Pseudomonadati</taxon>
        <taxon>Bacteroidota</taxon>
        <taxon>Flavobacteriia</taxon>
        <taxon>Flavobacteriales</taxon>
        <taxon>Flavobacteriaceae</taxon>
        <taxon>Bizionia</taxon>
    </lineage>
</organism>
<proteinExistence type="inferred from homology"/>
<dbReference type="PROSITE" id="PS52035">
    <property type="entry name" value="PEPTIDASE_M14"/>
    <property type="match status" value="1"/>
</dbReference>